<keyword evidence="1" id="KW-0732">Signal</keyword>
<reference evidence="2 4" key="2">
    <citation type="journal article" date="2014" name="BMC Genomics">
        <title>An improved genome release (version Mt4.0) for the model legume Medicago truncatula.</title>
        <authorList>
            <person name="Tang H."/>
            <person name="Krishnakumar V."/>
            <person name="Bidwell S."/>
            <person name="Rosen B."/>
            <person name="Chan A."/>
            <person name="Zhou S."/>
            <person name="Gentzbittel L."/>
            <person name="Childs K.L."/>
            <person name="Yandell M."/>
            <person name="Gundlach H."/>
            <person name="Mayer K.F."/>
            <person name="Schwartz D.C."/>
            <person name="Town C.D."/>
        </authorList>
    </citation>
    <scope>GENOME REANNOTATION</scope>
    <source>
        <strain evidence="3 4">cv. Jemalong A17</strain>
    </source>
</reference>
<evidence type="ECO:0000313" key="3">
    <source>
        <dbReference type="EnsemblPlants" id="AES99865"/>
    </source>
</evidence>
<dbReference type="HOGENOM" id="CLU_2889175_0_0_1"/>
<reference evidence="2 4" key="1">
    <citation type="journal article" date="2011" name="Nature">
        <title>The Medicago genome provides insight into the evolution of rhizobial symbioses.</title>
        <authorList>
            <person name="Young N.D."/>
            <person name="Debelle F."/>
            <person name="Oldroyd G.E."/>
            <person name="Geurts R."/>
            <person name="Cannon S.B."/>
            <person name="Udvardi M.K."/>
            <person name="Benedito V.A."/>
            <person name="Mayer K.F."/>
            <person name="Gouzy J."/>
            <person name="Schoof H."/>
            <person name="Van de Peer Y."/>
            <person name="Proost S."/>
            <person name="Cook D.R."/>
            <person name="Meyers B.C."/>
            <person name="Spannagl M."/>
            <person name="Cheung F."/>
            <person name="De Mita S."/>
            <person name="Krishnakumar V."/>
            <person name="Gundlach H."/>
            <person name="Zhou S."/>
            <person name="Mudge J."/>
            <person name="Bharti A.K."/>
            <person name="Murray J.D."/>
            <person name="Naoumkina M.A."/>
            <person name="Rosen B."/>
            <person name="Silverstein K.A."/>
            <person name="Tang H."/>
            <person name="Rombauts S."/>
            <person name="Zhao P.X."/>
            <person name="Zhou P."/>
            <person name="Barbe V."/>
            <person name="Bardou P."/>
            <person name="Bechner M."/>
            <person name="Bellec A."/>
            <person name="Berger A."/>
            <person name="Berges H."/>
            <person name="Bidwell S."/>
            <person name="Bisseling T."/>
            <person name="Choisne N."/>
            <person name="Couloux A."/>
            <person name="Denny R."/>
            <person name="Deshpande S."/>
            <person name="Dai X."/>
            <person name="Doyle J.J."/>
            <person name="Dudez A.M."/>
            <person name="Farmer A.D."/>
            <person name="Fouteau S."/>
            <person name="Franken C."/>
            <person name="Gibelin C."/>
            <person name="Gish J."/>
            <person name="Goldstein S."/>
            <person name="Gonzalez A.J."/>
            <person name="Green P.J."/>
            <person name="Hallab A."/>
            <person name="Hartog M."/>
            <person name="Hua A."/>
            <person name="Humphray S.J."/>
            <person name="Jeong D.H."/>
            <person name="Jing Y."/>
            <person name="Jocker A."/>
            <person name="Kenton S.M."/>
            <person name="Kim D.J."/>
            <person name="Klee K."/>
            <person name="Lai H."/>
            <person name="Lang C."/>
            <person name="Lin S."/>
            <person name="Macmil S.L."/>
            <person name="Magdelenat G."/>
            <person name="Matthews L."/>
            <person name="McCorrison J."/>
            <person name="Monaghan E.L."/>
            <person name="Mun J.H."/>
            <person name="Najar F.Z."/>
            <person name="Nicholson C."/>
            <person name="Noirot C."/>
            <person name="O'Bleness M."/>
            <person name="Paule C.R."/>
            <person name="Poulain J."/>
            <person name="Prion F."/>
            <person name="Qin B."/>
            <person name="Qu C."/>
            <person name="Retzel E.F."/>
            <person name="Riddle C."/>
            <person name="Sallet E."/>
            <person name="Samain S."/>
            <person name="Samson N."/>
            <person name="Sanders I."/>
            <person name="Saurat O."/>
            <person name="Scarpelli C."/>
            <person name="Schiex T."/>
            <person name="Segurens B."/>
            <person name="Severin A.J."/>
            <person name="Sherrier D.J."/>
            <person name="Shi R."/>
            <person name="Sims S."/>
            <person name="Singer S.R."/>
            <person name="Sinharoy S."/>
            <person name="Sterck L."/>
            <person name="Viollet A."/>
            <person name="Wang B.B."/>
            <person name="Wang K."/>
            <person name="Wang M."/>
            <person name="Wang X."/>
            <person name="Warfsmann J."/>
            <person name="Weissenbach J."/>
            <person name="White D.D."/>
            <person name="White J.D."/>
            <person name="Wiley G.B."/>
            <person name="Wincker P."/>
            <person name="Xing Y."/>
            <person name="Yang L."/>
            <person name="Yao Z."/>
            <person name="Ying F."/>
            <person name="Zhai J."/>
            <person name="Zhou L."/>
            <person name="Zuber A."/>
            <person name="Denarie J."/>
            <person name="Dixon R.A."/>
            <person name="May G.D."/>
            <person name="Schwartz D.C."/>
            <person name="Rogers J."/>
            <person name="Quetier F."/>
            <person name="Town C.D."/>
            <person name="Roe B.A."/>
        </authorList>
    </citation>
    <scope>NUCLEOTIDE SEQUENCE [LARGE SCALE GENOMIC DNA]</scope>
    <source>
        <strain evidence="2">A17</strain>
        <strain evidence="3 4">cv. Jemalong A17</strain>
    </source>
</reference>
<protein>
    <recommendedName>
        <fullName evidence="5">Transmembrane protein</fullName>
    </recommendedName>
</protein>
<dbReference type="Proteomes" id="UP000002051">
    <property type="component" value="Chromosome 5"/>
</dbReference>
<feature type="chain" id="PRO_5014573412" description="Transmembrane protein" evidence="1">
    <location>
        <begin position="18"/>
        <end position="63"/>
    </location>
</feature>
<gene>
    <name evidence="2" type="ordered locus">MTR_5g085600</name>
</gene>
<evidence type="ECO:0000256" key="1">
    <source>
        <dbReference type="SAM" id="SignalP"/>
    </source>
</evidence>
<dbReference type="AlphaFoldDB" id="G7K7I1"/>
<evidence type="ECO:0000313" key="4">
    <source>
        <dbReference type="Proteomes" id="UP000002051"/>
    </source>
</evidence>
<dbReference type="EnsemblPlants" id="AES99865">
    <property type="protein sequence ID" value="AES99865"/>
    <property type="gene ID" value="MTR_5g085600"/>
</dbReference>
<evidence type="ECO:0008006" key="5">
    <source>
        <dbReference type="Google" id="ProtNLM"/>
    </source>
</evidence>
<dbReference type="EMBL" id="CM001221">
    <property type="protein sequence ID" value="AES99865.1"/>
    <property type="molecule type" value="Genomic_DNA"/>
</dbReference>
<accession>G7K7I1</accession>
<proteinExistence type="predicted"/>
<feature type="signal peptide" evidence="1">
    <location>
        <begin position="1"/>
        <end position="17"/>
    </location>
</feature>
<organism evidence="2 4">
    <name type="scientific">Medicago truncatula</name>
    <name type="common">Barrel medic</name>
    <name type="synonym">Medicago tribuloides</name>
    <dbReference type="NCBI Taxonomy" id="3880"/>
    <lineage>
        <taxon>Eukaryota</taxon>
        <taxon>Viridiplantae</taxon>
        <taxon>Streptophyta</taxon>
        <taxon>Embryophyta</taxon>
        <taxon>Tracheophyta</taxon>
        <taxon>Spermatophyta</taxon>
        <taxon>Magnoliopsida</taxon>
        <taxon>eudicotyledons</taxon>
        <taxon>Gunneridae</taxon>
        <taxon>Pentapetalae</taxon>
        <taxon>rosids</taxon>
        <taxon>fabids</taxon>
        <taxon>Fabales</taxon>
        <taxon>Fabaceae</taxon>
        <taxon>Papilionoideae</taxon>
        <taxon>50 kb inversion clade</taxon>
        <taxon>NPAAA clade</taxon>
        <taxon>Hologalegina</taxon>
        <taxon>IRL clade</taxon>
        <taxon>Trifolieae</taxon>
        <taxon>Medicago</taxon>
    </lineage>
</organism>
<sequence>MNIFLFIFIPSQHVVVAITIRDFSFSTNCHKKEEDLVGSYKKLKTLNTKNPKGRIRESKNIYP</sequence>
<evidence type="ECO:0000313" key="2">
    <source>
        <dbReference type="EMBL" id="AES99865.1"/>
    </source>
</evidence>
<keyword evidence="4" id="KW-1185">Reference proteome</keyword>
<dbReference type="PaxDb" id="3880-AES99865"/>
<reference evidence="3" key="3">
    <citation type="submission" date="2015-04" db="UniProtKB">
        <authorList>
            <consortium name="EnsemblPlants"/>
        </authorList>
    </citation>
    <scope>IDENTIFICATION</scope>
    <source>
        <strain evidence="3">cv. Jemalong A17</strain>
    </source>
</reference>
<name>G7K7I1_MEDTR</name>